<dbReference type="GO" id="GO:0008237">
    <property type="term" value="F:metallopeptidase activity"/>
    <property type="evidence" value="ECO:0007669"/>
    <property type="project" value="InterPro"/>
</dbReference>
<gene>
    <name evidence="5" type="ORF">TevJSym_ab01780</name>
</gene>
<feature type="active site" description="Proton acceptor" evidence="1">
    <location>
        <position position="288"/>
    </location>
</feature>
<dbReference type="Pfam" id="PF01433">
    <property type="entry name" value="Peptidase_M1"/>
    <property type="match status" value="1"/>
</dbReference>
<dbReference type="AlphaFoldDB" id="G2FBZ4"/>
<protein>
    <submittedName>
        <fullName evidence="5">Peptidase M28</fullName>
    </submittedName>
</protein>
<comment type="caution">
    <text evidence="5">The sequence shown here is derived from an EMBL/GenBank/DDBJ whole genome shotgun (WGS) entry which is preliminary data.</text>
</comment>
<keyword evidence="6" id="KW-1185">Reference proteome</keyword>
<dbReference type="Gene3D" id="1.10.390.10">
    <property type="entry name" value="Neutral Protease Domain 2"/>
    <property type="match status" value="1"/>
</dbReference>
<dbReference type="EMBL" id="AFZB01000002">
    <property type="protein sequence ID" value="EGW55825.1"/>
    <property type="molecule type" value="Genomic_DNA"/>
</dbReference>
<evidence type="ECO:0000313" key="6">
    <source>
        <dbReference type="Proteomes" id="UP000005167"/>
    </source>
</evidence>
<dbReference type="eggNOG" id="COG0308">
    <property type="taxonomic scope" value="Bacteria"/>
</dbReference>
<evidence type="ECO:0000259" key="4">
    <source>
        <dbReference type="Pfam" id="PF01433"/>
    </source>
</evidence>
<dbReference type="InterPro" id="IPR034015">
    <property type="entry name" value="M1_LTA4H"/>
</dbReference>
<dbReference type="PATRIC" id="fig|1049564.3.peg.427"/>
<feature type="active site" description="Proton donor" evidence="1">
    <location>
        <position position="366"/>
    </location>
</feature>
<accession>G2FBZ4</accession>
<feature type="signal peptide" evidence="3">
    <location>
        <begin position="1"/>
        <end position="25"/>
    </location>
</feature>
<keyword evidence="2" id="KW-0862">Zinc</keyword>
<evidence type="ECO:0000256" key="1">
    <source>
        <dbReference type="PIRSR" id="PIRSR634015-1"/>
    </source>
</evidence>
<comment type="cofactor">
    <cofactor evidence="2">
        <name>Zn(2+)</name>
        <dbReference type="ChEBI" id="CHEBI:29105"/>
    </cofactor>
    <text evidence="2">Binds 1 zinc ion per subunit.</text>
</comment>
<organism evidence="5 6">
    <name type="scientific">endosymbiont of Tevnia jerichonana</name>
    <name type="common">vent Tica</name>
    <dbReference type="NCBI Taxonomy" id="1049564"/>
    <lineage>
        <taxon>Bacteria</taxon>
        <taxon>Pseudomonadati</taxon>
        <taxon>Pseudomonadota</taxon>
        <taxon>Gammaproteobacteria</taxon>
        <taxon>sulfur-oxidizing symbionts</taxon>
    </lineage>
</organism>
<keyword evidence="2" id="KW-0479">Metal-binding</keyword>
<dbReference type="Proteomes" id="UP000005167">
    <property type="component" value="Unassembled WGS sequence"/>
</dbReference>
<name>G2FBZ4_9GAMM</name>
<feature type="domain" description="Peptidase M1 membrane alanine aminopeptidase" evidence="4">
    <location>
        <begin position="287"/>
        <end position="425"/>
    </location>
</feature>
<feature type="binding site" evidence="2">
    <location>
        <position position="291"/>
    </location>
    <ligand>
        <name>Zn(2+)</name>
        <dbReference type="ChEBI" id="CHEBI:29105"/>
        <note>catalytic</note>
    </ligand>
</feature>
<dbReference type="InterPro" id="IPR014782">
    <property type="entry name" value="Peptidase_M1_dom"/>
</dbReference>
<evidence type="ECO:0000256" key="2">
    <source>
        <dbReference type="PIRSR" id="PIRSR634015-3"/>
    </source>
</evidence>
<feature type="chain" id="PRO_5003429342" evidence="3">
    <location>
        <begin position="26"/>
        <end position="714"/>
    </location>
</feature>
<dbReference type="GO" id="GO:0008270">
    <property type="term" value="F:zinc ion binding"/>
    <property type="evidence" value="ECO:0007669"/>
    <property type="project" value="InterPro"/>
</dbReference>
<feature type="binding site" evidence="2">
    <location>
        <position position="309"/>
    </location>
    <ligand>
        <name>Zn(2+)</name>
        <dbReference type="ChEBI" id="CHEBI:29105"/>
        <note>catalytic</note>
    </ligand>
</feature>
<dbReference type="PANTHER" id="PTHR45726">
    <property type="entry name" value="LEUKOTRIENE A-4 HYDROLASE"/>
    <property type="match status" value="1"/>
</dbReference>
<reference evidence="5 6" key="1">
    <citation type="journal article" date="2011" name="ISME J.">
        <title>The endosymbionts of the deep-sea tubeworms Riftia pachyptila and Tevnia jerichonana share an identical physiology as revealed by proteogenomic analyses.</title>
        <authorList>
            <person name="Gardebrecht A."/>
            <person name="Markert S."/>
            <person name="Felbeck H."/>
            <person name="Thuermer A."/>
            <person name="Albrecht D."/>
            <person name="Wollherr A."/>
            <person name="Kabisch J."/>
            <person name="Lehmann R."/>
            <person name="Daniel R."/>
            <person name="Liesegang H."/>
            <person name="Hecker M."/>
            <person name="Sievert S.M."/>
            <person name="Schweder T."/>
        </authorList>
    </citation>
    <scope>NUCLEOTIDE SEQUENCE [LARGE SCALE GENOMIC DNA]</scope>
</reference>
<evidence type="ECO:0000256" key="3">
    <source>
        <dbReference type="SAM" id="SignalP"/>
    </source>
</evidence>
<proteinExistence type="predicted"/>
<dbReference type="SUPFAM" id="SSF55486">
    <property type="entry name" value="Metalloproteases ('zincins'), catalytic domain"/>
    <property type="match status" value="1"/>
</dbReference>
<dbReference type="PANTHER" id="PTHR45726:SF3">
    <property type="entry name" value="LEUKOTRIENE A-4 HYDROLASE"/>
    <property type="match status" value="1"/>
</dbReference>
<sequence>MGSPTLKKHLCSLLILLFSASWVEAAIIDHQIEIQLDPASGSLQVRDQITLPAGVAAEFILHGALQVEILTPGATLSQLSSQEGELPLTHYRVSLPEKQRRFTLKYSGKIVHDFSQLQESPGRSRQQMRGTISEDGVFLDNGVAWYPLFGDQLQSFSLQVELPDGWLAVSQGNGPETNAERQIRWQASQPQDDIYLIAAPFQLYREQSQGVEAQVYLRQPNAALAQRYLEATHRYLALYSELLGPYPYRKFALVENFWESGYGMPSFTLLGPRVIRLPFIIHTSYPHEILHNWWGNGVYVEYAGGNWSEGLTSYLADHALKELHGKGAEYRRAGLLRYADFVRSGNDFPLSQFRSRHSGASQAVGYDKSLMLFHMLRRSLGDHSFIEGLRRFYTDNRFKQAGYQELKQAFESVSKRDLGEFFEQWTGRTGAPRLELRDLQLSSQKNGSYLLQGKVVQTQPEPLFILEAPILTHFADGGSRRTRLLMKQREQAFELKLRQPPVQVDLDPWYDLFRQILPGEAPQTLSKLFGSEEALIVLPANAPQSLKSAYRQLAQQWAAGYPDIEIIADEQLTTLPKDRPVWLLGWHNRFLPQLKALLPAGQAQLSDNTIRLQSERLPRAGSSLALACATPQGGTIGWVASDNSKALAGLARKLPHYGRYSFVGFTGSTPDNHLKGQWQVTDSPLTVMLTPDAAVHHTAGPPALLDRLKNRPTK</sequence>
<dbReference type="InterPro" id="IPR027268">
    <property type="entry name" value="Peptidase_M4/M1_CTD_sf"/>
</dbReference>
<evidence type="ECO:0000313" key="5">
    <source>
        <dbReference type="EMBL" id="EGW55825.1"/>
    </source>
</evidence>
<feature type="binding site" evidence="2">
    <location>
        <position position="287"/>
    </location>
    <ligand>
        <name>Zn(2+)</name>
        <dbReference type="ChEBI" id="CHEBI:29105"/>
        <note>catalytic</note>
    </ligand>
</feature>
<keyword evidence="3" id="KW-0732">Signal</keyword>